<organism evidence="2 3">
    <name type="scientific">Gonapodya prolifera (strain JEL478)</name>
    <name type="common">Monoblepharis prolifera</name>
    <dbReference type="NCBI Taxonomy" id="1344416"/>
    <lineage>
        <taxon>Eukaryota</taxon>
        <taxon>Fungi</taxon>
        <taxon>Fungi incertae sedis</taxon>
        <taxon>Chytridiomycota</taxon>
        <taxon>Chytridiomycota incertae sedis</taxon>
        <taxon>Monoblepharidomycetes</taxon>
        <taxon>Monoblepharidales</taxon>
        <taxon>Gonapodyaceae</taxon>
        <taxon>Gonapodya</taxon>
    </lineage>
</organism>
<accession>A0A139A4I0</accession>
<gene>
    <name evidence="2" type="ORF">M427DRAFT_35695</name>
</gene>
<name>A0A139A4I0_GONPJ</name>
<protein>
    <submittedName>
        <fullName evidence="2">Uncharacterized protein</fullName>
    </submittedName>
</protein>
<dbReference type="AlphaFoldDB" id="A0A139A4I0"/>
<reference evidence="2 3" key="1">
    <citation type="journal article" date="2015" name="Genome Biol. Evol.">
        <title>Phylogenomic analyses indicate that early fungi evolved digesting cell walls of algal ancestors of land plants.</title>
        <authorList>
            <person name="Chang Y."/>
            <person name="Wang S."/>
            <person name="Sekimoto S."/>
            <person name="Aerts A.L."/>
            <person name="Choi C."/>
            <person name="Clum A."/>
            <person name="LaButti K.M."/>
            <person name="Lindquist E.A."/>
            <person name="Yee Ngan C."/>
            <person name="Ohm R.A."/>
            <person name="Salamov A.A."/>
            <person name="Grigoriev I.V."/>
            <person name="Spatafora J.W."/>
            <person name="Berbee M.L."/>
        </authorList>
    </citation>
    <scope>NUCLEOTIDE SEQUENCE [LARGE SCALE GENOMIC DNA]</scope>
    <source>
        <strain evidence="2 3">JEL478</strain>
    </source>
</reference>
<feature type="region of interest" description="Disordered" evidence="1">
    <location>
        <begin position="96"/>
        <end position="134"/>
    </location>
</feature>
<evidence type="ECO:0000313" key="2">
    <source>
        <dbReference type="EMBL" id="KXS11579.1"/>
    </source>
</evidence>
<evidence type="ECO:0000313" key="3">
    <source>
        <dbReference type="Proteomes" id="UP000070544"/>
    </source>
</evidence>
<proteinExistence type="predicted"/>
<dbReference type="Proteomes" id="UP000070544">
    <property type="component" value="Unassembled WGS sequence"/>
</dbReference>
<dbReference type="EMBL" id="KQ965800">
    <property type="protein sequence ID" value="KXS11579.1"/>
    <property type="molecule type" value="Genomic_DNA"/>
</dbReference>
<keyword evidence="3" id="KW-1185">Reference proteome</keyword>
<feature type="region of interest" description="Disordered" evidence="1">
    <location>
        <begin position="55"/>
        <end position="76"/>
    </location>
</feature>
<evidence type="ECO:0000256" key="1">
    <source>
        <dbReference type="SAM" id="MobiDB-lite"/>
    </source>
</evidence>
<sequence>MAKDRVRVCSMPGCAVHSRSVDHCVHSVERFPHSPTGYNGRRTERDSSACFVKGPRDVLGGDPSAHPRRYVSGDGSPAGVLVQDAVDFTRRARSASWRSGCHPAPSGGLSTFYQRDPPYNPPPSARYDDQSSDGPCKPLKAKFLYPSRAGERFTKAMHNQGRDIPPPADYPARKTTENCHRCVGTGSTLHGVRSMGKGAYHWKSTWAFSPGMRILMLRFSIGSLPSSLVDMEAQVEAYFYDETASDLDDE</sequence>